<keyword evidence="2" id="KW-0862">Zinc</keyword>
<evidence type="ECO:0000256" key="1">
    <source>
        <dbReference type="ARBA" id="ARBA00022723"/>
    </source>
</evidence>
<feature type="domain" description="C2H2-type" evidence="8">
    <location>
        <begin position="8"/>
        <end position="36"/>
    </location>
</feature>
<dbReference type="Gene3D" id="3.30.160.60">
    <property type="entry name" value="Classic Zinc Finger"/>
    <property type="match status" value="2"/>
</dbReference>
<evidence type="ECO:0000256" key="5">
    <source>
        <dbReference type="ARBA" id="ARBA00023242"/>
    </source>
</evidence>
<sequence>MSNDTMAYKCELCEELFHRRDNLKRHRDSVHTKSSNLQCDVCFKLFSRKDSLRRHIKTHATKMNEKVDQLKNVFSDVSNATYPVQSDTIELSDQTLSARATELVSDENSIRKTLKDVKRKRGNSGETEEKKSVIKAAQNV</sequence>
<gene>
    <name evidence="9" type="ORF">HOLleu_02123</name>
</gene>
<dbReference type="GO" id="GO:0008270">
    <property type="term" value="F:zinc ion binding"/>
    <property type="evidence" value="ECO:0007669"/>
    <property type="project" value="UniProtKB-KW"/>
</dbReference>
<dbReference type="InterPro" id="IPR013087">
    <property type="entry name" value="Znf_C2H2_type"/>
</dbReference>
<feature type="region of interest" description="Disordered" evidence="7">
    <location>
        <begin position="116"/>
        <end position="140"/>
    </location>
</feature>
<dbReference type="Pfam" id="PF00096">
    <property type="entry name" value="zf-C2H2"/>
    <property type="match status" value="2"/>
</dbReference>
<dbReference type="SMART" id="SM00355">
    <property type="entry name" value="ZnF_C2H2"/>
    <property type="match status" value="2"/>
</dbReference>
<accession>A0A9Q1CPV9</accession>
<dbReference type="SUPFAM" id="SSF57667">
    <property type="entry name" value="beta-beta-alpha zinc fingers"/>
    <property type="match status" value="1"/>
</dbReference>
<name>A0A9Q1CPV9_HOLLE</name>
<evidence type="ECO:0000259" key="8">
    <source>
        <dbReference type="PROSITE" id="PS50157"/>
    </source>
</evidence>
<feature type="domain" description="C2H2-type" evidence="8">
    <location>
        <begin position="37"/>
        <end position="64"/>
    </location>
</feature>
<dbReference type="EMBL" id="JAIZAY010000001">
    <property type="protein sequence ID" value="KAJ8049387.1"/>
    <property type="molecule type" value="Genomic_DNA"/>
</dbReference>
<dbReference type="InterPro" id="IPR036236">
    <property type="entry name" value="Znf_C2H2_sf"/>
</dbReference>
<dbReference type="Proteomes" id="UP001152320">
    <property type="component" value="Chromosome 1"/>
</dbReference>
<comment type="caution">
    <text evidence="9">The sequence shown here is derived from an EMBL/GenBank/DDBJ whole genome shotgun (WGS) entry which is preliminary data.</text>
</comment>
<proteinExistence type="predicted"/>
<evidence type="ECO:0000256" key="7">
    <source>
        <dbReference type="SAM" id="MobiDB-lite"/>
    </source>
</evidence>
<organism evidence="9 10">
    <name type="scientific">Holothuria leucospilota</name>
    <name type="common">Black long sea cucumber</name>
    <name type="synonym">Mertensiothuria leucospilota</name>
    <dbReference type="NCBI Taxonomy" id="206669"/>
    <lineage>
        <taxon>Eukaryota</taxon>
        <taxon>Metazoa</taxon>
        <taxon>Echinodermata</taxon>
        <taxon>Eleutherozoa</taxon>
        <taxon>Echinozoa</taxon>
        <taxon>Holothuroidea</taxon>
        <taxon>Aspidochirotacea</taxon>
        <taxon>Aspidochirotida</taxon>
        <taxon>Holothuriidae</taxon>
        <taxon>Holothuria</taxon>
    </lineage>
</organism>
<evidence type="ECO:0000256" key="2">
    <source>
        <dbReference type="ARBA" id="ARBA00022833"/>
    </source>
</evidence>
<keyword evidence="10" id="KW-1185">Reference proteome</keyword>
<keyword evidence="3" id="KW-0805">Transcription regulation</keyword>
<keyword evidence="4" id="KW-0804">Transcription</keyword>
<evidence type="ECO:0000313" key="9">
    <source>
        <dbReference type="EMBL" id="KAJ8049387.1"/>
    </source>
</evidence>
<protein>
    <submittedName>
        <fullName evidence="9">Transcriptional regulator MNL1</fullName>
    </submittedName>
</protein>
<dbReference type="PROSITE" id="PS00028">
    <property type="entry name" value="ZINC_FINGER_C2H2_1"/>
    <property type="match status" value="2"/>
</dbReference>
<dbReference type="PROSITE" id="PS50157">
    <property type="entry name" value="ZINC_FINGER_C2H2_2"/>
    <property type="match status" value="2"/>
</dbReference>
<dbReference type="PANTHER" id="PTHR47660">
    <property type="entry name" value="TRANSCRIPTION FACTOR WITH C2H2 AND ZN(2)-CYS(6) DNA BINDING DOMAIN (EUROFUNG)-RELATED-RELATED"/>
    <property type="match status" value="1"/>
</dbReference>
<evidence type="ECO:0000256" key="4">
    <source>
        <dbReference type="ARBA" id="ARBA00023163"/>
    </source>
</evidence>
<keyword evidence="5" id="KW-0539">Nucleus</keyword>
<dbReference type="AlphaFoldDB" id="A0A9Q1CPV9"/>
<keyword evidence="1" id="KW-0479">Metal-binding</keyword>
<evidence type="ECO:0000256" key="3">
    <source>
        <dbReference type="ARBA" id="ARBA00023015"/>
    </source>
</evidence>
<dbReference type="OrthoDB" id="654211at2759"/>
<reference evidence="9" key="1">
    <citation type="submission" date="2021-10" db="EMBL/GenBank/DDBJ databases">
        <title>Tropical sea cucumber genome reveals ecological adaptation and Cuvierian tubules defense mechanism.</title>
        <authorList>
            <person name="Chen T."/>
        </authorList>
    </citation>
    <scope>NUCLEOTIDE SEQUENCE</scope>
    <source>
        <strain evidence="9">Nanhai2018</strain>
        <tissue evidence="9">Muscle</tissue>
    </source>
</reference>
<evidence type="ECO:0000256" key="6">
    <source>
        <dbReference type="PROSITE-ProRule" id="PRU00042"/>
    </source>
</evidence>
<evidence type="ECO:0000313" key="10">
    <source>
        <dbReference type="Proteomes" id="UP001152320"/>
    </source>
</evidence>
<keyword evidence="6" id="KW-0863">Zinc-finger</keyword>